<feature type="domain" description="Peptidase M24" evidence="5">
    <location>
        <begin position="318"/>
        <end position="530"/>
    </location>
</feature>
<dbReference type="SUPFAM" id="SSF55920">
    <property type="entry name" value="Creatinase/aminopeptidase"/>
    <property type="match status" value="1"/>
</dbReference>
<dbReference type="InterPro" id="IPR036005">
    <property type="entry name" value="Creatinase/aminopeptidase-like"/>
</dbReference>
<dbReference type="EMBL" id="OCNJ01000013">
    <property type="protein sequence ID" value="SOE00551.1"/>
    <property type="molecule type" value="Genomic_DNA"/>
</dbReference>
<dbReference type="Gene3D" id="3.40.350.10">
    <property type="entry name" value="Creatinase/prolidase N-terminal domain"/>
    <property type="match status" value="2"/>
</dbReference>
<keyword evidence="9" id="KW-1185">Reference proteome</keyword>
<keyword evidence="3" id="KW-0378">Hydrolase</keyword>
<keyword evidence="8" id="KW-0031">Aminopeptidase</keyword>
<keyword evidence="2" id="KW-0479">Metal-binding</keyword>
<sequence length="605" mass="64389">MTDSPRLPPADRLRALRDELARRGHGGFVVPRADEHQGEYVPPNAERLAWLSGFTGSAGAAVVLADRAAVFVDGRYTLQAAAEVDTALFEIVHTTDVSVEQWLTEHLPAGTALAYDPWLHTPNGVARLRRAVEKAGGTLVATDGNPLDAAWADRPGPPLAPVVPHPQAFAGKAAADKLAEVAAALRKDKADAVVLTTPDSIAWLLNVRGADVPCAPFPLGYAVVHAEGPRVDLFMDGRKVAQETRDHLGAAVTLREPGDLPAALDALGAAKATVRLDAGVAPDAVRARLEAAGATVQRADDPCALPKAAKNPVELDGTRAAHRRDGAALVRFLAWFAAEAPKGGLDELTVSDELERFRATGDLFRGLSFPTIAGAGPNGAIVHYRVTPATSRKVEAGQLFLLDSGAQYLDGTTDVTRTLSVGAAGPEERRRFTLVLKGHIALATAVFPDGTTGSQLDVLARMPLWQDGVDYDHGTGHGVGSYLSVHEGPQRISKIGNAIALKPGMILSNEPGYYKTGAYGIRLENLVAVERREVAGAERTMYGFETLTLAPFDRLLIEPALLTDDEVAWIDTYHRRVLDTLAPLLAGEPEVQRWLAEACRPLALG</sequence>
<organism evidence="8 9">
    <name type="scientific">Caenispirillum bisanense</name>
    <dbReference type="NCBI Taxonomy" id="414052"/>
    <lineage>
        <taxon>Bacteria</taxon>
        <taxon>Pseudomonadati</taxon>
        <taxon>Pseudomonadota</taxon>
        <taxon>Alphaproteobacteria</taxon>
        <taxon>Rhodospirillales</taxon>
        <taxon>Novispirillaceae</taxon>
        <taxon>Caenispirillum</taxon>
    </lineage>
</organism>
<gene>
    <name evidence="8" type="ORF">SAMN05421508_11332</name>
</gene>
<feature type="domain" description="Peptidase M24 C-terminal" evidence="7">
    <location>
        <begin position="541"/>
        <end position="602"/>
    </location>
</feature>
<dbReference type="Pfam" id="PF16189">
    <property type="entry name" value="Creatinase_N_2"/>
    <property type="match status" value="1"/>
</dbReference>
<protein>
    <submittedName>
        <fullName evidence="8">Xaa-Pro aminopeptidase</fullName>
    </submittedName>
</protein>
<evidence type="ECO:0000313" key="9">
    <source>
        <dbReference type="Proteomes" id="UP000219621"/>
    </source>
</evidence>
<dbReference type="OrthoDB" id="9806388at2"/>
<dbReference type="CDD" id="cd01085">
    <property type="entry name" value="APP"/>
    <property type="match status" value="1"/>
</dbReference>
<dbReference type="GO" id="GO:0046872">
    <property type="term" value="F:metal ion binding"/>
    <property type="evidence" value="ECO:0007669"/>
    <property type="project" value="UniProtKB-KW"/>
</dbReference>
<dbReference type="Pfam" id="PF00557">
    <property type="entry name" value="Peptidase_M24"/>
    <property type="match status" value="1"/>
</dbReference>
<evidence type="ECO:0000256" key="3">
    <source>
        <dbReference type="ARBA" id="ARBA00022801"/>
    </source>
</evidence>
<comment type="similarity">
    <text evidence="1">Belongs to the peptidase M24B family.</text>
</comment>
<evidence type="ECO:0000256" key="4">
    <source>
        <dbReference type="ARBA" id="ARBA00023211"/>
    </source>
</evidence>
<dbReference type="SUPFAM" id="SSF53092">
    <property type="entry name" value="Creatinase/prolidase N-terminal domain"/>
    <property type="match status" value="2"/>
</dbReference>
<dbReference type="PANTHER" id="PTHR43763:SF6">
    <property type="entry name" value="XAA-PRO AMINOPEPTIDASE 1"/>
    <property type="match status" value="1"/>
</dbReference>
<evidence type="ECO:0000256" key="1">
    <source>
        <dbReference type="ARBA" id="ARBA00008766"/>
    </source>
</evidence>
<dbReference type="Pfam" id="PF16188">
    <property type="entry name" value="Peptidase_M24_C"/>
    <property type="match status" value="1"/>
</dbReference>
<dbReference type="GO" id="GO:0070006">
    <property type="term" value="F:metalloaminopeptidase activity"/>
    <property type="evidence" value="ECO:0007669"/>
    <property type="project" value="InterPro"/>
</dbReference>
<dbReference type="InterPro" id="IPR000587">
    <property type="entry name" value="Creatinase_N"/>
</dbReference>
<dbReference type="Pfam" id="PF01321">
    <property type="entry name" value="Creatinase_N"/>
    <property type="match status" value="1"/>
</dbReference>
<dbReference type="Gene3D" id="3.90.230.10">
    <property type="entry name" value="Creatinase/methionine aminopeptidase superfamily"/>
    <property type="match status" value="1"/>
</dbReference>
<evidence type="ECO:0000313" key="8">
    <source>
        <dbReference type="EMBL" id="SOE00551.1"/>
    </source>
</evidence>
<keyword evidence="8" id="KW-0645">Protease</keyword>
<accession>A0A286GYH9</accession>
<dbReference type="InterPro" id="IPR029149">
    <property type="entry name" value="Creatin/AminoP/Spt16_N"/>
</dbReference>
<dbReference type="PANTHER" id="PTHR43763">
    <property type="entry name" value="XAA-PRO AMINOPEPTIDASE 1"/>
    <property type="match status" value="1"/>
</dbReference>
<reference evidence="8 9" key="1">
    <citation type="submission" date="2017-09" db="EMBL/GenBank/DDBJ databases">
        <authorList>
            <person name="Ehlers B."/>
            <person name="Leendertz F.H."/>
        </authorList>
    </citation>
    <scope>NUCLEOTIDE SEQUENCE [LARGE SCALE GENOMIC DNA]</scope>
    <source>
        <strain evidence="8 9">USBA 140</strain>
    </source>
</reference>
<feature type="domain" description="Creatinase N-terminal" evidence="6">
    <location>
        <begin position="12"/>
        <end position="141"/>
    </location>
</feature>
<dbReference type="Proteomes" id="UP000219621">
    <property type="component" value="Unassembled WGS sequence"/>
</dbReference>
<dbReference type="InterPro" id="IPR032416">
    <property type="entry name" value="Peptidase_M24_C"/>
</dbReference>
<proteinExistence type="inferred from homology"/>
<evidence type="ECO:0000259" key="5">
    <source>
        <dbReference type="Pfam" id="PF00557"/>
    </source>
</evidence>
<dbReference type="GO" id="GO:0005737">
    <property type="term" value="C:cytoplasm"/>
    <property type="evidence" value="ECO:0007669"/>
    <property type="project" value="UniProtKB-ARBA"/>
</dbReference>
<dbReference type="InterPro" id="IPR033740">
    <property type="entry name" value="Pept_M24B"/>
</dbReference>
<dbReference type="FunFam" id="3.90.230.10:FF:000007">
    <property type="entry name" value="Xaa-Pro aminopeptidase P"/>
    <property type="match status" value="1"/>
</dbReference>
<name>A0A286GYH9_9PROT</name>
<dbReference type="AlphaFoldDB" id="A0A286GYH9"/>
<keyword evidence="4" id="KW-0464">Manganese</keyword>
<evidence type="ECO:0000259" key="7">
    <source>
        <dbReference type="Pfam" id="PF16188"/>
    </source>
</evidence>
<evidence type="ECO:0000256" key="2">
    <source>
        <dbReference type="ARBA" id="ARBA00022723"/>
    </source>
</evidence>
<dbReference type="InterPro" id="IPR050422">
    <property type="entry name" value="X-Pro_aminopeptidase_P"/>
</dbReference>
<dbReference type="RefSeq" id="WP_097281263.1">
    <property type="nucleotide sequence ID" value="NZ_OCNJ01000013.1"/>
</dbReference>
<dbReference type="InterPro" id="IPR000994">
    <property type="entry name" value="Pept_M24"/>
</dbReference>
<evidence type="ECO:0000259" key="6">
    <source>
        <dbReference type="Pfam" id="PF01321"/>
    </source>
</evidence>